<sequence>MLRNWYSRIVKHYSKAELTHPRDRFPAILGIAATYGSALIGGRYVSGHWEHRLLESLTWTKPASIRACQAEPTEAYIAPSWSWASTNSEVNTAVLQTISPISTFVNASVEQATSDPWGAVTKGCLHLCGPLRRIDRLWKNLVDYKPSSKWSMDTLMPGMEAWLCSNAIYSYALDEGPSTDTKSNESSTNIADYSMVCLTSASGEVFRVAQGKEQHPVSYIG</sequence>
<dbReference type="RefSeq" id="XP_066717765.1">
    <property type="nucleotide sequence ID" value="XM_066855598.1"/>
</dbReference>
<evidence type="ECO:0000313" key="1">
    <source>
        <dbReference type="EMBL" id="KAK8073290.1"/>
    </source>
</evidence>
<dbReference type="PANTHER" id="PTHR33112:SF15">
    <property type="entry name" value="HETEROKARYON INCOMPATIBILITY DOMAIN-CONTAINING PROTEIN"/>
    <property type="match status" value="1"/>
</dbReference>
<gene>
    <name evidence="1" type="ORF">PG994_004189</name>
</gene>
<keyword evidence="2" id="KW-1185">Reference proteome</keyword>
<dbReference type="Proteomes" id="UP001480595">
    <property type="component" value="Unassembled WGS sequence"/>
</dbReference>
<comment type="caution">
    <text evidence="1">The sequence shown here is derived from an EMBL/GenBank/DDBJ whole genome shotgun (WGS) entry which is preliminary data.</text>
</comment>
<dbReference type="PANTHER" id="PTHR33112">
    <property type="entry name" value="DOMAIN PROTEIN, PUTATIVE-RELATED"/>
    <property type="match status" value="1"/>
</dbReference>
<protein>
    <submittedName>
        <fullName evidence="1">Uncharacterized protein</fullName>
    </submittedName>
</protein>
<reference evidence="1 2" key="1">
    <citation type="submission" date="2023-01" db="EMBL/GenBank/DDBJ databases">
        <title>Analysis of 21 Apiospora genomes using comparative genomics revels a genus with tremendous synthesis potential of carbohydrate active enzymes and secondary metabolites.</title>
        <authorList>
            <person name="Sorensen T."/>
        </authorList>
    </citation>
    <scope>NUCLEOTIDE SEQUENCE [LARGE SCALE GENOMIC DNA]</scope>
    <source>
        <strain evidence="1 2">CBS 135458</strain>
    </source>
</reference>
<evidence type="ECO:0000313" key="2">
    <source>
        <dbReference type="Proteomes" id="UP001480595"/>
    </source>
</evidence>
<organism evidence="1 2">
    <name type="scientific">Apiospora phragmitis</name>
    <dbReference type="NCBI Taxonomy" id="2905665"/>
    <lineage>
        <taxon>Eukaryota</taxon>
        <taxon>Fungi</taxon>
        <taxon>Dikarya</taxon>
        <taxon>Ascomycota</taxon>
        <taxon>Pezizomycotina</taxon>
        <taxon>Sordariomycetes</taxon>
        <taxon>Xylariomycetidae</taxon>
        <taxon>Amphisphaeriales</taxon>
        <taxon>Apiosporaceae</taxon>
        <taxon>Apiospora</taxon>
    </lineage>
</organism>
<dbReference type="EMBL" id="JAQQWL010000005">
    <property type="protein sequence ID" value="KAK8073290.1"/>
    <property type="molecule type" value="Genomic_DNA"/>
</dbReference>
<name>A0ABR1VPW1_9PEZI</name>
<proteinExistence type="predicted"/>
<accession>A0ABR1VPW1</accession>
<dbReference type="GeneID" id="92088661"/>